<keyword evidence="3" id="KW-1185">Reference proteome</keyword>
<dbReference type="EMBL" id="CP001778">
    <property type="protein sequence ID" value="ADD39790.1"/>
    <property type="molecule type" value="Genomic_DNA"/>
</dbReference>
<dbReference type="AlphaFoldDB" id="D3Q0C6"/>
<feature type="region of interest" description="Disordered" evidence="1">
    <location>
        <begin position="153"/>
        <end position="175"/>
    </location>
</feature>
<dbReference type="Proteomes" id="UP000000844">
    <property type="component" value="Chromosome"/>
</dbReference>
<proteinExistence type="predicted"/>
<dbReference type="KEGG" id="sna:Snas_0068"/>
<evidence type="ECO:0000313" key="2">
    <source>
        <dbReference type="EMBL" id="ADD39790.1"/>
    </source>
</evidence>
<evidence type="ECO:0000313" key="3">
    <source>
        <dbReference type="Proteomes" id="UP000000844"/>
    </source>
</evidence>
<organism evidence="2 3">
    <name type="scientific">Stackebrandtia nassauensis (strain DSM 44728 / CIP 108903 / NRRL B-16338 / NBRC 102104 / LLR-40K-21)</name>
    <dbReference type="NCBI Taxonomy" id="446470"/>
    <lineage>
        <taxon>Bacteria</taxon>
        <taxon>Bacillati</taxon>
        <taxon>Actinomycetota</taxon>
        <taxon>Actinomycetes</taxon>
        <taxon>Glycomycetales</taxon>
        <taxon>Glycomycetaceae</taxon>
        <taxon>Stackebrandtia</taxon>
    </lineage>
</organism>
<dbReference type="STRING" id="446470.Snas_0068"/>
<accession>D3Q0C6</accession>
<evidence type="ECO:0000256" key="1">
    <source>
        <dbReference type="SAM" id="MobiDB-lite"/>
    </source>
</evidence>
<feature type="region of interest" description="Disordered" evidence="1">
    <location>
        <begin position="80"/>
        <end position="99"/>
    </location>
</feature>
<dbReference type="RefSeq" id="WP_013015361.1">
    <property type="nucleotide sequence ID" value="NC_013947.1"/>
</dbReference>
<name>D3Q0C6_STANL</name>
<gene>
    <name evidence="2" type="ordered locus">Snas_0068</name>
</gene>
<sequence length="175" mass="18821">MDLTLERLNVMATSPDKSVQARMSNAAGLQVKLEPGTVDRHTERSLGTQLTAAVNGAITGYRKGAAKAFGVLRAQWGMPSRSDADPELQDEPQTVTTSGAGNVSVRMRGETVTAVGLHPGTLRRISEPELLDELRDALLSAMTRHAELITAKSRTTATATPRPLERTASWRTTSK</sequence>
<dbReference type="HOGENOM" id="CLU_1531625_0_0_11"/>
<protein>
    <submittedName>
        <fullName evidence="2">Uncharacterized protein</fullName>
    </submittedName>
</protein>
<reference evidence="2 3" key="1">
    <citation type="journal article" date="2009" name="Stand. Genomic Sci.">
        <title>Complete genome sequence of Stackebrandtia nassauensis type strain (LLR-40K-21).</title>
        <authorList>
            <person name="Munk C."/>
            <person name="Lapidus A."/>
            <person name="Copeland A."/>
            <person name="Jando M."/>
            <person name="Mayilraj S."/>
            <person name="Glavina Del Rio T."/>
            <person name="Nolan M."/>
            <person name="Chen F."/>
            <person name="Lucas S."/>
            <person name="Tice H."/>
            <person name="Cheng J.F."/>
            <person name="Han C."/>
            <person name="Detter J.C."/>
            <person name="Bruce D."/>
            <person name="Goodwin L."/>
            <person name="Chain P."/>
            <person name="Pitluck S."/>
            <person name="Goker M."/>
            <person name="Ovchinikova G."/>
            <person name="Pati A."/>
            <person name="Ivanova N."/>
            <person name="Mavromatis K."/>
            <person name="Chen A."/>
            <person name="Palaniappan K."/>
            <person name="Land M."/>
            <person name="Hauser L."/>
            <person name="Chang Y.J."/>
            <person name="Jeffries C.D."/>
            <person name="Bristow J."/>
            <person name="Eisen J.A."/>
            <person name="Markowitz V."/>
            <person name="Hugenholtz P."/>
            <person name="Kyrpides N.C."/>
            <person name="Klenk H.P."/>
        </authorList>
    </citation>
    <scope>NUCLEOTIDE SEQUENCE [LARGE SCALE GENOMIC DNA]</scope>
    <source>
        <strain evidence="3">DSM 44728 / CIP 108903 / NRRL B-16338 / NBRC 102104 / LLR-40K-21</strain>
    </source>
</reference>